<dbReference type="InterPro" id="IPR029021">
    <property type="entry name" value="Prot-tyrosine_phosphatase-like"/>
</dbReference>
<dbReference type="PROSITE" id="PS00383">
    <property type="entry name" value="TYR_PHOSPHATASE_1"/>
    <property type="match status" value="1"/>
</dbReference>
<organism evidence="6 7">
    <name type="scientific">Lottia gigantea</name>
    <name type="common">Giant owl limpet</name>
    <dbReference type="NCBI Taxonomy" id="225164"/>
    <lineage>
        <taxon>Eukaryota</taxon>
        <taxon>Metazoa</taxon>
        <taxon>Spiralia</taxon>
        <taxon>Lophotrochozoa</taxon>
        <taxon>Mollusca</taxon>
        <taxon>Gastropoda</taxon>
        <taxon>Patellogastropoda</taxon>
        <taxon>Lottioidea</taxon>
        <taxon>Lottiidae</taxon>
        <taxon>Lottia</taxon>
    </lineage>
</organism>
<sequence length="166" mass="18750">IAEINDHLYLSSAAAVRGDKIRSLGISNVINCTQDVPNLELPGLDTVQIHVDDIPSARLNVYFDACADRINQVRLIGGKTLVHCVAGVSRSATICMVYLMKYYRITLRDAYYHVKKRRSVIHPNLGFWRQMVDYERSILGGSSVKMVQSNVGLIPDVYVEQYRHLI</sequence>
<protein>
    <recommendedName>
        <fullName evidence="8">Protein-tyrosine-phosphatase</fullName>
    </recommendedName>
</protein>
<proteinExistence type="inferred from homology"/>
<evidence type="ECO:0000313" key="7">
    <source>
        <dbReference type="Proteomes" id="UP000030746"/>
    </source>
</evidence>
<dbReference type="PANTHER" id="PTHR45961:SF6">
    <property type="entry name" value="IP21249P"/>
    <property type="match status" value="1"/>
</dbReference>
<dbReference type="InterPro" id="IPR000340">
    <property type="entry name" value="Dual-sp_phosphatase_cat-dom"/>
</dbReference>
<dbReference type="HOGENOM" id="CLU_027074_3_2_1"/>
<feature type="domain" description="Tyrosine-protein phosphatase" evidence="4">
    <location>
        <begin position="1"/>
        <end position="140"/>
    </location>
</feature>
<feature type="non-terminal residue" evidence="6">
    <location>
        <position position="1"/>
    </location>
</feature>
<dbReference type="InterPro" id="IPR052103">
    <property type="entry name" value="Dual_spec_Phospatases"/>
</dbReference>
<dbReference type="OrthoDB" id="285418at2759"/>
<evidence type="ECO:0000256" key="2">
    <source>
        <dbReference type="ARBA" id="ARBA00022801"/>
    </source>
</evidence>
<dbReference type="GO" id="GO:0005737">
    <property type="term" value="C:cytoplasm"/>
    <property type="evidence" value="ECO:0007669"/>
    <property type="project" value="TreeGrafter"/>
</dbReference>
<dbReference type="GeneID" id="20251861"/>
<dbReference type="SMART" id="SM00195">
    <property type="entry name" value="DSPc"/>
    <property type="match status" value="1"/>
</dbReference>
<keyword evidence="3" id="KW-0904">Protein phosphatase</keyword>
<dbReference type="InterPro" id="IPR020422">
    <property type="entry name" value="TYR_PHOSPHATASE_DUAL_dom"/>
</dbReference>
<dbReference type="AlphaFoldDB" id="V3ZXP7"/>
<keyword evidence="2" id="KW-0378">Hydrolase</keyword>
<reference evidence="6 7" key="1">
    <citation type="journal article" date="2013" name="Nature">
        <title>Insights into bilaterian evolution from three spiralian genomes.</title>
        <authorList>
            <person name="Simakov O."/>
            <person name="Marletaz F."/>
            <person name="Cho S.J."/>
            <person name="Edsinger-Gonzales E."/>
            <person name="Havlak P."/>
            <person name="Hellsten U."/>
            <person name="Kuo D.H."/>
            <person name="Larsson T."/>
            <person name="Lv J."/>
            <person name="Arendt D."/>
            <person name="Savage R."/>
            <person name="Osoegawa K."/>
            <person name="de Jong P."/>
            <person name="Grimwood J."/>
            <person name="Chapman J.A."/>
            <person name="Shapiro H."/>
            <person name="Aerts A."/>
            <person name="Otillar R.P."/>
            <person name="Terry A.Y."/>
            <person name="Boore J.L."/>
            <person name="Grigoriev I.V."/>
            <person name="Lindberg D.R."/>
            <person name="Seaver E.C."/>
            <person name="Weisblat D.A."/>
            <person name="Putnam N.H."/>
            <person name="Rokhsar D.S."/>
        </authorList>
    </citation>
    <scope>NUCLEOTIDE SEQUENCE [LARGE SCALE GENOMIC DNA]</scope>
</reference>
<gene>
    <name evidence="6" type="ORF">LOTGIDRAFT_68346</name>
</gene>
<dbReference type="RefSeq" id="XP_009063462.1">
    <property type="nucleotide sequence ID" value="XM_009065214.1"/>
</dbReference>
<dbReference type="InterPro" id="IPR000387">
    <property type="entry name" value="Tyr_Pase_dom"/>
</dbReference>
<dbReference type="PANTHER" id="PTHR45961">
    <property type="entry name" value="IP21249P"/>
    <property type="match status" value="1"/>
</dbReference>
<dbReference type="CTD" id="20251861"/>
<evidence type="ECO:0000313" key="6">
    <source>
        <dbReference type="EMBL" id="ESO85756.1"/>
    </source>
</evidence>
<dbReference type="PROSITE" id="PS50054">
    <property type="entry name" value="TYR_PHOSPHATASE_DUAL"/>
    <property type="match status" value="1"/>
</dbReference>
<dbReference type="OMA" id="IAQITPC"/>
<evidence type="ECO:0000259" key="4">
    <source>
        <dbReference type="PROSITE" id="PS50054"/>
    </source>
</evidence>
<evidence type="ECO:0008006" key="8">
    <source>
        <dbReference type="Google" id="ProtNLM"/>
    </source>
</evidence>
<name>V3ZXP7_LOTGI</name>
<dbReference type="STRING" id="225164.V3ZXP7"/>
<dbReference type="SUPFAM" id="SSF52799">
    <property type="entry name" value="(Phosphotyrosine protein) phosphatases II"/>
    <property type="match status" value="1"/>
</dbReference>
<comment type="similarity">
    <text evidence="1">Belongs to the protein-tyrosine phosphatase family. Non-receptor class dual specificity subfamily.</text>
</comment>
<feature type="non-terminal residue" evidence="6">
    <location>
        <position position="166"/>
    </location>
</feature>
<dbReference type="Pfam" id="PF00782">
    <property type="entry name" value="DSPc"/>
    <property type="match status" value="1"/>
</dbReference>
<dbReference type="GO" id="GO:0004721">
    <property type="term" value="F:phosphoprotein phosphatase activity"/>
    <property type="evidence" value="ECO:0007669"/>
    <property type="project" value="UniProtKB-KW"/>
</dbReference>
<dbReference type="EMBL" id="KB203251">
    <property type="protein sequence ID" value="ESO85756.1"/>
    <property type="molecule type" value="Genomic_DNA"/>
</dbReference>
<dbReference type="CDD" id="cd14514">
    <property type="entry name" value="DUSP14-like"/>
    <property type="match status" value="1"/>
</dbReference>
<dbReference type="Proteomes" id="UP000030746">
    <property type="component" value="Unassembled WGS sequence"/>
</dbReference>
<dbReference type="Gene3D" id="3.90.190.10">
    <property type="entry name" value="Protein tyrosine phosphatase superfamily"/>
    <property type="match status" value="1"/>
</dbReference>
<evidence type="ECO:0000256" key="3">
    <source>
        <dbReference type="ARBA" id="ARBA00022912"/>
    </source>
</evidence>
<dbReference type="PROSITE" id="PS50056">
    <property type="entry name" value="TYR_PHOSPHATASE_2"/>
    <property type="match status" value="1"/>
</dbReference>
<feature type="domain" description="Tyrosine specific protein phosphatases" evidence="5">
    <location>
        <begin position="77"/>
        <end position="118"/>
    </location>
</feature>
<dbReference type="InterPro" id="IPR016130">
    <property type="entry name" value="Tyr_Pase_AS"/>
</dbReference>
<dbReference type="KEGG" id="lgi:LOTGIDRAFT_68346"/>
<accession>V3ZXP7</accession>
<evidence type="ECO:0000256" key="1">
    <source>
        <dbReference type="ARBA" id="ARBA00008601"/>
    </source>
</evidence>
<keyword evidence="7" id="KW-1185">Reference proteome</keyword>
<evidence type="ECO:0000259" key="5">
    <source>
        <dbReference type="PROSITE" id="PS50056"/>
    </source>
</evidence>